<dbReference type="Pfam" id="PF00534">
    <property type="entry name" value="Glycos_transf_1"/>
    <property type="match status" value="1"/>
</dbReference>
<gene>
    <name evidence="5" type="ORF">FK529_17950</name>
</gene>
<dbReference type="PANTHER" id="PTHR12526">
    <property type="entry name" value="GLYCOSYLTRANSFERASE"/>
    <property type="match status" value="1"/>
</dbReference>
<evidence type="ECO:0000256" key="2">
    <source>
        <dbReference type="ARBA" id="ARBA00022679"/>
    </source>
</evidence>
<feature type="domain" description="Glycosyl transferase family 1" evidence="3">
    <location>
        <begin position="190"/>
        <end position="338"/>
    </location>
</feature>
<sequence>MRILQIATLFSPDGAYGGPTRVAVNQCRALRARGHDVIIAGGADGYATPPVQIDGVPARLSRARRVLPGAGFAGLAAPGILRLLAQVRAEIDVVHVHLARDLVTLPALRLAQLMGLPTVAQTHGMIDLSGNPLAGPLDRALTGPALRAAGAVLHLTDAERRDLAAAIPGDLAFTELPNGVPEPEGRVAATAPPEVLFLARLQERKRPELFVDVARELLRDGVDAVFTVAGPDGGRRSAVVSAAGCAVRVEDAVDPDRVSERIGHASVYVLPSVDEPYPMAVLEAMAVGRPVVITESCGLATVVRRSGCGIVVDESKEGLRAGIEAMLRDPAAAAEMGVRGAAVARARFGMPAIAEQLETVYRLVLSVKNDASEVRG</sequence>
<name>A0A5C5R4M0_9ACTN</name>
<evidence type="ECO:0000259" key="3">
    <source>
        <dbReference type="Pfam" id="PF00534"/>
    </source>
</evidence>
<proteinExistence type="predicted"/>
<dbReference type="Proteomes" id="UP000317291">
    <property type="component" value="Unassembled WGS sequence"/>
</dbReference>
<organism evidence="5 6">
    <name type="scientific">Tsukamurella asaccharolytica</name>
    <dbReference type="NCBI Taxonomy" id="2592067"/>
    <lineage>
        <taxon>Bacteria</taxon>
        <taxon>Bacillati</taxon>
        <taxon>Actinomycetota</taxon>
        <taxon>Actinomycetes</taxon>
        <taxon>Mycobacteriales</taxon>
        <taxon>Tsukamurellaceae</taxon>
        <taxon>Tsukamurella</taxon>
    </lineage>
</organism>
<dbReference type="SUPFAM" id="SSF53756">
    <property type="entry name" value="UDP-Glycosyltransferase/glycogen phosphorylase"/>
    <property type="match status" value="1"/>
</dbReference>
<dbReference type="Gene3D" id="3.40.50.2000">
    <property type="entry name" value="Glycogen Phosphorylase B"/>
    <property type="match status" value="2"/>
</dbReference>
<feature type="domain" description="Glycosyltransferase subfamily 4-like N-terminal" evidence="4">
    <location>
        <begin position="17"/>
        <end position="166"/>
    </location>
</feature>
<keyword evidence="1" id="KW-0328">Glycosyltransferase</keyword>
<evidence type="ECO:0000313" key="6">
    <source>
        <dbReference type="Proteomes" id="UP000317291"/>
    </source>
</evidence>
<dbReference type="OrthoDB" id="4316343at2"/>
<dbReference type="AlphaFoldDB" id="A0A5C5R4M0"/>
<evidence type="ECO:0000259" key="4">
    <source>
        <dbReference type="Pfam" id="PF13579"/>
    </source>
</evidence>
<dbReference type="InterPro" id="IPR028098">
    <property type="entry name" value="Glyco_trans_4-like_N"/>
</dbReference>
<evidence type="ECO:0000256" key="1">
    <source>
        <dbReference type="ARBA" id="ARBA00022676"/>
    </source>
</evidence>
<dbReference type="EMBL" id="VIGW01000015">
    <property type="protein sequence ID" value="TWS17969.1"/>
    <property type="molecule type" value="Genomic_DNA"/>
</dbReference>
<dbReference type="RefSeq" id="WP_146563778.1">
    <property type="nucleotide sequence ID" value="NZ_VIGW01000015.1"/>
</dbReference>
<dbReference type="Pfam" id="PF13579">
    <property type="entry name" value="Glyco_trans_4_4"/>
    <property type="match status" value="1"/>
</dbReference>
<evidence type="ECO:0000313" key="5">
    <source>
        <dbReference type="EMBL" id="TWS17969.1"/>
    </source>
</evidence>
<reference evidence="5 6" key="1">
    <citation type="submission" date="2019-06" db="EMBL/GenBank/DDBJ databases">
        <title>Tsukamurella conjunctivitidis sp. nov., Tsukamurella assacharolytica sp. nov. and Tsukamurella sputae sp. nov. isolated from patients with conjunctivitis, bacteraemia (lymphoma) and respiratory infection (sputum) in Hong Kong.</title>
        <authorList>
            <person name="Teng J.L.L."/>
            <person name="Lee H.H."/>
            <person name="Fong J.Y.H."/>
            <person name="Fok K.M.N."/>
            <person name="Lau S.K.P."/>
            <person name="Woo P.C.Y."/>
        </authorList>
    </citation>
    <scope>NUCLEOTIDE SEQUENCE [LARGE SCALE GENOMIC DNA]</scope>
    <source>
        <strain evidence="5 6">HKU71</strain>
    </source>
</reference>
<keyword evidence="6" id="KW-1185">Reference proteome</keyword>
<dbReference type="InterPro" id="IPR001296">
    <property type="entry name" value="Glyco_trans_1"/>
</dbReference>
<keyword evidence="2 5" id="KW-0808">Transferase</keyword>
<dbReference type="GO" id="GO:0016757">
    <property type="term" value="F:glycosyltransferase activity"/>
    <property type="evidence" value="ECO:0007669"/>
    <property type="project" value="UniProtKB-KW"/>
</dbReference>
<protein>
    <submittedName>
        <fullName evidence="5">Glycosyltransferase</fullName>
    </submittedName>
</protein>
<dbReference type="PANTHER" id="PTHR12526:SF636">
    <property type="entry name" value="BLL3647 PROTEIN"/>
    <property type="match status" value="1"/>
</dbReference>
<comment type="caution">
    <text evidence="5">The sequence shown here is derived from an EMBL/GenBank/DDBJ whole genome shotgun (WGS) entry which is preliminary data.</text>
</comment>
<accession>A0A5C5R4M0</accession>